<feature type="region of interest" description="Disordered" evidence="1">
    <location>
        <begin position="38"/>
        <end position="73"/>
    </location>
</feature>
<evidence type="ECO:0000256" key="1">
    <source>
        <dbReference type="SAM" id="MobiDB-lite"/>
    </source>
</evidence>
<organism evidence="2 3">
    <name type="scientific">Streptomyces caniferus</name>
    <dbReference type="NCBI Taxonomy" id="285557"/>
    <lineage>
        <taxon>Bacteria</taxon>
        <taxon>Bacillati</taxon>
        <taxon>Actinomycetota</taxon>
        <taxon>Actinomycetes</taxon>
        <taxon>Kitasatosporales</taxon>
        <taxon>Streptomycetaceae</taxon>
        <taxon>Streptomyces</taxon>
    </lineage>
</organism>
<name>A0A640S6H4_9ACTN</name>
<feature type="compositionally biased region" description="Basic and acidic residues" evidence="1">
    <location>
        <begin position="1"/>
        <end position="10"/>
    </location>
</feature>
<dbReference type="Proteomes" id="UP000435837">
    <property type="component" value="Unassembled WGS sequence"/>
</dbReference>
<dbReference type="EMBL" id="BLIN01000003">
    <property type="protein sequence ID" value="GFE07073.1"/>
    <property type="molecule type" value="Genomic_DNA"/>
</dbReference>
<evidence type="ECO:0000313" key="2">
    <source>
        <dbReference type="EMBL" id="GFE07073.1"/>
    </source>
</evidence>
<evidence type="ECO:0000313" key="3">
    <source>
        <dbReference type="Proteomes" id="UP000435837"/>
    </source>
</evidence>
<sequence length="73" mass="7657">MFKEGNEVKWTENVQQTQQAGPLAPNYWVTTSGRPCWGSAPTTPPAGALRPAPSAAHGAPHMAGPAAPPLPLW</sequence>
<accession>A0A640S6H4</accession>
<protein>
    <submittedName>
        <fullName evidence="2">Uncharacterized protein</fullName>
    </submittedName>
</protein>
<feature type="compositionally biased region" description="Low complexity" evidence="1">
    <location>
        <begin position="51"/>
        <end position="65"/>
    </location>
</feature>
<gene>
    <name evidence="2" type="ORF">Scani_33410</name>
</gene>
<reference evidence="2 3" key="1">
    <citation type="submission" date="2019-12" db="EMBL/GenBank/DDBJ databases">
        <title>Whole genome shotgun sequence of Streptomyces caniferus NBRC 15389.</title>
        <authorList>
            <person name="Ichikawa N."/>
            <person name="Kimura A."/>
            <person name="Kitahashi Y."/>
            <person name="Komaki H."/>
            <person name="Tamura T."/>
        </authorList>
    </citation>
    <scope>NUCLEOTIDE SEQUENCE [LARGE SCALE GENOMIC DNA]</scope>
    <source>
        <strain evidence="2 3">NBRC 15389</strain>
    </source>
</reference>
<dbReference type="AlphaFoldDB" id="A0A640S6H4"/>
<proteinExistence type="predicted"/>
<feature type="region of interest" description="Disordered" evidence="1">
    <location>
        <begin position="1"/>
        <end position="26"/>
    </location>
</feature>
<comment type="caution">
    <text evidence="2">The sequence shown here is derived from an EMBL/GenBank/DDBJ whole genome shotgun (WGS) entry which is preliminary data.</text>
</comment>